<evidence type="ECO:0000256" key="3">
    <source>
        <dbReference type="ARBA" id="ARBA00023274"/>
    </source>
</evidence>
<evidence type="ECO:0000256" key="1">
    <source>
        <dbReference type="ARBA" id="ARBA00008434"/>
    </source>
</evidence>
<dbReference type="GO" id="GO:0006412">
    <property type="term" value="P:translation"/>
    <property type="evidence" value="ECO:0007669"/>
    <property type="project" value="UniProtKB-UniRule"/>
</dbReference>
<gene>
    <name evidence="4" type="primary">rps15</name>
    <name evidence="8" type="ORF">CUJ86_10865</name>
</gene>
<keyword evidence="3 4" id="KW-0687">Ribonucleoprotein</keyword>
<protein>
    <recommendedName>
        <fullName evidence="4">Small ribosomal subunit protein uS15</fullName>
    </recommendedName>
</protein>
<comment type="similarity">
    <text evidence="1 4 5">Belongs to the universal ribosomal protein uS15 family.</text>
</comment>
<dbReference type="PROSITE" id="PS00362">
    <property type="entry name" value="RIBOSOMAL_S15"/>
    <property type="match status" value="1"/>
</dbReference>
<proteinExistence type="inferred from homology"/>
<evidence type="ECO:0000256" key="6">
    <source>
        <dbReference type="SAM" id="MobiDB-lite"/>
    </source>
</evidence>
<dbReference type="SMART" id="SM01386">
    <property type="entry name" value="Ribosomal_S13_N"/>
    <property type="match status" value="1"/>
</dbReference>
<name>A0A483CR96_9EURY</name>
<dbReference type="PANTHER" id="PTHR11885:SF6">
    <property type="entry name" value="SMALL RIBOSOMAL SUBUNIT PROTEIN US15"/>
    <property type="match status" value="1"/>
</dbReference>
<evidence type="ECO:0000313" key="8">
    <source>
        <dbReference type="EMBL" id="TAJ43483.1"/>
    </source>
</evidence>
<feature type="domain" description="Small ribosomal subunit protein uS15 N-terminal" evidence="7">
    <location>
        <begin position="1"/>
        <end position="60"/>
    </location>
</feature>
<feature type="region of interest" description="Disordered" evidence="6">
    <location>
        <begin position="1"/>
        <end position="21"/>
    </location>
</feature>
<dbReference type="SMART" id="SM01387">
    <property type="entry name" value="Ribosomal_S15"/>
    <property type="match status" value="1"/>
</dbReference>
<dbReference type="Gene3D" id="1.10.287.10">
    <property type="entry name" value="S15/NS1, RNA-binding"/>
    <property type="match status" value="1"/>
</dbReference>
<dbReference type="RefSeq" id="WP_130647597.1">
    <property type="nucleotide sequence ID" value="NZ_PGCL01000006.1"/>
</dbReference>
<organism evidence="8 9">
    <name type="scientific">Methanofollis fontis</name>
    <dbReference type="NCBI Taxonomy" id="2052832"/>
    <lineage>
        <taxon>Archaea</taxon>
        <taxon>Methanobacteriati</taxon>
        <taxon>Methanobacteriota</taxon>
        <taxon>Stenosarchaea group</taxon>
        <taxon>Methanomicrobia</taxon>
        <taxon>Methanomicrobiales</taxon>
        <taxon>Methanomicrobiaceae</taxon>
        <taxon>Methanofollis</taxon>
    </lineage>
</organism>
<dbReference type="GO" id="GO:0003735">
    <property type="term" value="F:structural constituent of ribosome"/>
    <property type="evidence" value="ECO:0007669"/>
    <property type="project" value="InterPro"/>
</dbReference>
<keyword evidence="2 4" id="KW-0689">Ribosomal protein</keyword>
<evidence type="ECO:0000256" key="5">
    <source>
        <dbReference type="RuleBase" id="RU003919"/>
    </source>
</evidence>
<dbReference type="SUPFAM" id="SSF47060">
    <property type="entry name" value="S15/NS1 RNA-binding domain"/>
    <property type="match status" value="1"/>
</dbReference>
<dbReference type="OrthoDB" id="6533at2157"/>
<evidence type="ECO:0000256" key="2">
    <source>
        <dbReference type="ARBA" id="ARBA00022980"/>
    </source>
</evidence>
<dbReference type="GO" id="GO:0022627">
    <property type="term" value="C:cytosolic small ribosomal subunit"/>
    <property type="evidence" value="ECO:0007669"/>
    <property type="project" value="TreeGrafter"/>
</dbReference>
<dbReference type="NCBIfam" id="NF006331">
    <property type="entry name" value="PRK08561.1"/>
    <property type="match status" value="1"/>
</dbReference>
<comment type="subunit">
    <text evidence="4">Part of the 30S ribosomal subunit.</text>
</comment>
<dbReference type="EMBL" id="PGCL01000006">
    <property type="protein sequence ID" value="TAJ43483.1"/>
    <property type="molecule type" value="Genomic_DNA"/>
</dbReference>
<comment type="caution">
    <text evidence="8">The sequence shown here is derived from an EMBL/GenBank/DDBJ whole genome shotgun (WGS) entry which is preliminary data.</text>
</comment>
<dbReference type="InterPro" id="IPR012606">
    <property type="entry name" value="Ribosomal_uS15_N"/>
</dbReference>
<sequence length="152" mass="17508">MARMHARRRGKSGSVAPYRTESPEWCGMSADEVVKTVVDLRKKGKSSSEIGFILRDKYGVPDAKLVTGKKIGEILKENELEQDIPEDLRNLIAKALGMRKHLAENRNDIHNKRQLQLTESKVRRLVKYYRSNGRLEKSWTYKPETAEILLSR</sequence>
<dbReference type="Proteomes" id="UP000292580">
    <property type="component" value="Unassembled WGS sequence"/>
</dbReference>
<dbReference type="FunFam" id="1.10.287.10:FF:000003">
    <property type="entry name" value="40S ribosomal protein S13"/>
    <property type="match status" value="1"/>
</dbReference>
<dbReference type="InterPro" id="IPR023029">
    <property type="entry name" value="Ribosomal_uS15_arc_euk"/>
</dbReference>
<evidence type="ECO:0000313" key="9">
    <source>
        <dbReference type="Proteomes" id="UP000292580"/>
    </source>
</evidence>
<dbReference type="Pfam" id="PF00312">
    <property type="entry name" value="Ribosomal_S15"/>
    <property type="match status" value="1"/>
</dbReference>
<dbReference type="HAMAP" id="MF_01343_A">
    <property type="entry name" value="Ribosomal_uS15_A"/>
    <property type="match status" value="1"/>
</dbReference>
<feature type="compositionally biased region" description="Basic residues" evidence="6">
    <location>
        <begin position="1"/>
        <end position="11"/>
    </location>
</feature>
<dbReference type="Gene3D" id="4.10.860.130">
    <property type="match status" value="1"/>
</dbReference>
<dbReference type="InterPro" id="IPR009068">
    <property type="entry name" value="uS15_NS1_RNA-bd_sf"/>
</dbReference>
<dbReference type="PANTHER" id="PTHR11885">
    <property type="entry name" value="RIBOSOMAL PROTEIN S15P/S13E"/>
    <property type="match status" value="1"/>
</dbReference>
<dbReference type="Pfam" id="PF08069">
    <property type="entry name" value="Ribosomal_S13_N"/>
    <property type="match status" value="1"/>
</dbReference>
<keyword evidence="9" id="KW-1185">Reference proteome</keyword>
<evidence type="ECO:0000256" key="4">
    <source>
        <dbReference type="HAMAP-Rule" id="MF_01343"/>
    </source>
</evidence>
<dbReference type="CDD" id="cd00353">
    <property type="entry name" value="Ribosomal_S15p_S13e"/>
    <property type="match status" value="1"/>
</dbReference>
<dbReference type="GO" id="GO:0070181">
    <property type="term" value="F:small ribosomal subunit rRNA binding"/>
    <property type="evidence" value="ECO:0007669"/>
    <property type="project" value="TreeGrafter"/>
</dbReference>
<evidence type="ECO:0000259" key="7">
    <source>
        <dbReference type="SMART" id="SM01386"/>
    </source>
</evidence>
<dbReference type="InterPro" id="IPR000589">
    <property type="entry name" value="Ribosomal_uS15"/>
</dbReference>
<accession>A0A483CR96</accession>
<reference evidence="8 9" key="1">
    <citation type="submission" date="2017-11" db="EMBL/GenBank/DDBJ databases">
        <title>Isolation and Characterization of Methanofollis Species from Methane Seep Offshore SW Taiwan.</title>
        <authorList>
            <person name="Teng N.-H."/>
            <person name="Lai M.-C."/>
            <person name="Chen S.-C."/>
        </authorList>
    </citation>
    <scope>NUCLEOTIDE SEQUENCE [LARGE SCALE GENOMIC DNA]</scope>
    <source>
        <strain evidence="8 9">FWC-SCC2</strain>
    </source>
</reference>
<dbReference type="AlphaFoldDB" id="A0A483CR96"/>